<name>A0A0F6YLM9_9BACT</name>
<keyword evidence="2" id="KW-1185">Reference proteome</keyword>
<organism evidence="1 2">
    <name type="scientific">Sandaracinus amylolyticus</name>
    <dbReference type="NCBI Taxonomy" id="927083"/>
    <lineage>
        <taxon>Bacteria</taxon>
        <taxon>Pseudomonadati</taxon>
        <taxon>Myxococcota</taxon>
        <taxon>Polyangia</taxon>
        <taxon>Polyangiales</taxon>
        <taxon>Sandaracinaceae</taxon>
        <taxon>Sandaracinus</taxon>
    </lineage>
</organism>
<gene>
    <name evidence="1" type="ORF">DB32_007219</name>
</gene>
<dbReference type="KEGG" id="samy:DB32_007219"/>
<dbReference type="EMBL" id="CP011125">
    <property type="protein sequence ID" value="AKF10070.1"/>
    <property type="molecule type" value="Genomic_DNA"/>
</dbReference>
<evidence type="ECO:0000313" key="2">
    <source>
        <dbReference type="Proteomes" id="UP000034883"/>
    </source>
</evidence>
<dbReference type="STRING" id="927083.DB32_007219"/>
<accession>A0A0F6YLM9</accession>
<dbReference type="Proteomes" id="UP000034883">
    <property type="component" value="Chromosome"/>
</dbReference>
<proteinExistence type="predicted"/>
<sequence length="303" mass="30850">MGAALGAALVMGGCFGAHGRGDDADAGPLGDGGLVGDCAAASAAPEGAPCVDGLHCDDFGSCGPSTTIRCVDGRLRRMSRICSPPPRARDCDEYARFAGGPVLCDAAEFVGCTRDEGDCCFTRIDCEGGMVVETRLCGDCEGECPGYTPPPPEHPICTSSVACEGFPCVPPGTPRACGICRPAEHQCEVDGDCGPGSFCVERAASCLCDGATQRVCEIDCRTAESDPCAAGERCGSDGRCRVLSCEGEWTCGVNQRCTPGADAPTDAHGCSRVACDTALDCDCGACIDGLCYDGPGTCEPPVP</sequence>
<evidence type="ECO:0000313" key="1">
    <source>
        <dbReference type="EMBL" id="AKF10070.1"/>
    </source>
</evidence>
<dbReference type="AlphaFoldDB" id="A0A0F6YLM9"/>
<protein>
    <submittedName>
        <fullName evidence="1">Tryptophan synthase alpha chain</fullName>
    </submittedName>
</protein>
<reference evidence="1 2" key="1">
    <citation type="submission" date="2015-03" db="EMBL/GenBank/DDBJ databases">
        <title>Genome assembly of Sandaracinus amylolyticus DSM 53668.</title>
        <authorList>
            <person name="Sharma G."/>
            <person name="Subramanian S."/>
        </authorList>
    </citation>
    <scope>NUCLEOTIDE SEQUENCE [LARGE SCALE GENOMIC DNA]</scope>
    <source>
        <strain evidence="1 2">DSM 53668</strain>
    </source>
</reference>